<accession>A0A367CHQ2</accession>
<evidence type="ECO:0000313" key="2">
    <source>
        <dbReference type="EMBL" id="RCA11203.1"/>
    </source>
</evidence>
<proteinExistence type="predicted"/>
<dbReference type="RefSeq" id="WP_113846005.1">
    <property type="nucleotide sequence ID" value="NZ_LEPB01000004.1"/>
</dbReference>
<dbReference type="InterPro" id="IPR036237">
    <property type="entry name" value="Xyl_isomerase-like_sf"/>
</dbReference>
<dbReference type="SUPFAM" id="SSF51658">
    <property type="entry name" value="Xylose isomerase-like"/>
    <property type="match status" value="1"/>
</dbReference>
<protein>
    <recommendedName>
        <fullName evidence="1">Xylose isomerase-like TIM barrel domain-containing protein</fullName>
    </recommendedName>
</protein>
<dbReference type="Pfam" id="PF01261">
    <property type="entry name" value="AP_endonuc_2"/>
    <property type="match status" value="1"/>
</dbReference>
<gene>
    <name evidence="2" type="ORF">EA71_01958</name>
</gene>
<dbReference type="PANTHER" id="PTHR12110">
    <property type="entry name" value="HYDROXYPYRUVATE ISOMERASE"/>
    <property type="match status" value="1"/>
</dbReference>
<dbReference type="InterPro" id="IPR013022">
    <property type="entry name" value="Xyl_isomerase-like_TIM-brl"/>
</dbReference>
<evidence type="ECO:0000313" key="3">
    <source>
        <dbReference type="Proteomes" id="UP000252797"/>
    </source>
</evidence>
<reference evidence="2 3" key="1">
    <citation type="submission" date="2015-06" db="EMBL/GenBank/DDBJ databases">
        <title>The Genome Sequence of Enterococcus durans 4EA1.</title>
        <authorList>
            <consortium name="The Broad Institute Genomics Platform"/>
            <consortium name="The Broad Institute Genome Sequencing Center for Infectious Disease"/>
            <person name="Earl A.M."/>
            <person name="Van Tyne D."/>
            <person name="Lebreton F."/>
            <person name="Saavedra J.T."/>
            <person name="Gilmore M.S."/>
            <person name="Manson Mcguire A."/>
            <person name="Clock S."/>
            <person name="Crupain M."/>
            <person name="Rangan U."/>
            <person name="Young S."/>
            <person name="Abouelleil A."/>
            <person name="Cao P."/>
            <person name="Chapman S.B."/>
            <person name="Griggs A."/>
            <person name="Priest M."/>
            <person name="Shea T."/>
            <person name="Wortman J."/>
            <person name="Nusbaum C."/>
            <person name="Birren B."/>
        </authorList>
    </citation>
    <scope>NUCLEOTIDE SEQUENCE [LARGE SCALE GENOMIC DNA]</scope>
    <source>
        <strain evidence="2 3">4EA1</strain>
    </source>
</reference>
<organism evidence="2 3">
    <name type="scientific">Enterococcus durans</name>
    <dbReference type="NCBI Taxonomy" id="53345"/>
    <lineage>
        <taxon>Bacteria</taxon>
        <taxon>Bacillati</taxon>
        <taxon>Bacillota</taxon>
        <taxon>Bacilli</taxon>
        <taxon>Lactobacillales</taxon>
        <taxon>Enterococcaceae</taxon>
        <taxon>Enterococcus</taxon>
    </lineage>
</organism>
<sequence length="336" mass="39259">MSNIKSCVSLYSLQYEYMHGRMSLEDIFKYLYEIGVNGVEVLPDQMIHGAPHPSEAMISEWKSILKKYPMELACDDVFLNTNLYENRTLTQRECIDLIKQEIIQAKELGFKLIRLVSMTPPEIIEPVLPFAEENDIALAIELHAGLGFGVKETEKFLSEVERLDSPYVGIVVDAGLFCRRPPRVYTEYCKTVYDISDSVVKYIDDLFAKGEDYFRYSNNPTPEFKEEIEKVVEKPDDRIYLHLAEGYENLPLSVMDPYMKYIKHFHFKLYEMVDGEEFSIDYPELIQYLHDHDYEGFVATEYEGNRWVLPGHPMVEKEQVLEHQKFIKKLIENVQG</sequence>
<dbReference type="EMBL" id="LEPB01000004">
    <property type="protein sequence ID" value="RCA11203.1"/>
    <property type="molecule type" value="Genomic_DNA"/>
</dbReference>
<dbReference type="AlphaFoldDB" id="A0A367CHQ2"/>
<dbReference type="Proteomes" id="UP000252797">
    <property type="component" value="Unassembled WGS sequence"/>
</dbReference>
<feature type="domain" description="Xylose isomerase-like TIM barrel" evidence="1">
    <location>
        <begin position="28"/>
        <end position="175"/>
    </location>
</feature>
<evidence type="ECO:0000259" key="1">
    <source>
        <dbReference type="Pfam" id="PF01261"/>
    </source>
</evidence>
<dbReference type="Gene3D" id="3.20.20.150">
    <property type="entry name" value="Divalent-metal-dependent TIM barrel enzymes"/>
    <property type="match status" value="1"/>
</dbReference>
<comment type="caution">
    <text evidence="2">The sequence shown here is derived from an EMBL/GenBank/DDBJ whole genome shotgun (WGS) entry which is preliminary data.</text>
</comment>
<dbReference type="InterPro" id="IPR050312">
    <property type="entry name" value="IolE/XylAMocC-like"/>
</dbReference>
<name>A0A367CHQ2_9ENTE</name>